<dbReference type="Proteomes" id="UP000540919">
    <property type="component" value="Unassembled WGS sequence"/>
</dbReference>
<keyword evidence="1" id="KW-0805">Transcription regulation</keyword>
<evidence type="ECO:0000313" key="5">
    <source>
        <dbReference type="EMBL" id="NVF11661.1"/>
    </source>
</evidence>
<dbReference type="Gene3D" id="1.10.1660.10">
    <property type="match status" value="1"/>
</dbReference>
<keyword evidence="3" id="KW-0804">Transcription</keyword>
<dbReference type="InterPro" id="IPR009061">
    <property type="entry name" value="DNA-bd_dom_put_sf"/>
</dbReference>
<dbReference type="RefSeq" id="WP_176269805.1">
    <property type="nucleotide sequence ID" value="NZ_JABVBA010000006.1"/>
</dbReference>
<evidence type="ECO:0000259" key="4">
    <source>
        <dbReference type="PROSITE" id="PS50937"/>
    </source>
</evidence>
<dbReference type="InterPro" id="IPR000551">
    <property type="entry name" value="MerR-type_HTH_dom"/>
</dbReference>
<proteinExistence type="predicted"/>
<dbReference type="InterPro" id="IPR047057">
    <property type="entry name" value="MerR_fam"/>
</dbReference>
<feature type="domain" description="HTH merR-type" evidence="4">
    <location>
        <begin position="1"/>
        <end position="68"/>
    </location>
</feature>
<keyword evidence="6" id="KW-1185">Reference proteome</keyword>
<dbReference type="PANTHER" id="PTHR30204:SF94">
    <property type="entry name" value="HEAVY METAL-DEPENDENT TRANSCRIPTIONAL REGULATOR HI_0293-RELATED"/>
    <property type="match status" value="1"/>
</dbReference>
<dbReference type="PROSITE" id="PS50937">
    <property type="entry name" value="HTH_MERR_2"/>
    <property type="match status" value="1"/>
</dbReference>
<dbReference type="SUPFAM" id="SSF46955">
    <property type="entry name" value="Putative DNA-binding domain"/>
    <property type="match status" value="1"/>
</dbReference>
<accession>A0ABX2NAE6</accession>
<dbReference type="CDD" id="cd00592">
    <property type="entry name" value="HTH_MerR-like"/>
    <property type="match status" value="1"/>
</dbReference>
<name>A0ABX2NAE6_9FIRM</name>
<keyword evidence="2" id="KW-0238">DNA-binding</keyword>
<evidence type="ECO:0000256" key="1">
    <source>
        <dbReference type="ARBA" id="ARBA00023015"/>
    </source>
</evidence>
<comment type="caution">
    <text evidence="5">The sequence shown here is derived from an EMBL/GenBank/DDBJ whole genome shotgun (WGS) entry which is preliminary data.</text>
</comment>
<dbReference type="Pfam" id="PF13411">
    <property type="entry name" value="MerR_1"/>
    <property type="match status" value="1"/>
</dbReference>
<evidence type="ECO:0000256" key="3">
    <source>
        <dbReference type="ARBA" id="ARBA00023163"/>
    </source>
</evidence>
<sequence>MLRSEIQKETGLTRKAIEYYEDKGLIHPQKSENGYRDYSTKDLEILKKVSIFRKLGMSISEINQCISSGGDTLSSVLRKKEHQLEVDEKRKAILEMVVKGESNQLINDKISLLEAEETIYEKLEIAFPGYFGQMLFAAYQPFLNEPLENDGKNSFYKYIDYLDRLPSFELSEEEKKYIEKLSSHFDMETLKDINQAKLDAVNNPEKWMKDNEDAISSYESYKISEEYQNSLMKQIQEKLKNFMKENQYYEIAIPLIRKFSKSYDNYYKKLLKANEQYLNNKYQ</sequence>
<gene>
    <name evidence="5" type="ORF">HV819_06655</name>
</gene>
<dbReference type="EMBL" id="JABVBA010000006">
    <property type="protein sequence ID" value="NVF11661.1"/>
    <property type="molecule type" value="Genomic_DNA"/>
</dbReference>
<dbReference type="PANTHER" id="PTHR30204">
    <property type="entry name" value="REDOX-CYCLING DRUG-SENSING TRANSCRIPTIONAL ACTIVATOR SOXR"/>
    <property type="match status" value="1"/>
</dbReference>
<dbReference type="SMART" id="SM00422">
    <property type="entry name" value="HTH_MERR"/>
    <property type="match status" value="1"/>
</dbReference>
<evidence type="ECO:0000256" key="2">
    <source>
        <dbReference type="ARBA" id="ARBA00023125"/>
    </source>
</evidence>
<protein>
    <submittedName>
        <fullName evidence="5">MerR family transcriptional regulator</fullName>
    </submittedName>
</protein>
<reference evidence="5 6" key="1">
    <citation type="submission" date="2020-06" db="EMBL/GenBank/DDBJ databases">
        <title>Anaerococcus sp. nov., isolated form swine feces.</title>
        <authorList>
            <person name="Yu S."/>
        </authorList>
    </citation>
    <scope>NUCLEOTIDE SEQUENCE [LARGE SCALE GENOMIC DNA]</scope>
    <source>
        <strain evidence="5 6">AGMB00486</strain>
    </source>
</reference>
<evidence type="ECO:0000313" key="6">
    <source>
        <dbReference type="Proteomes" id="UP000540919"/>
    </source>
</evidence>
<organism evidence="5 6">
    <name type="scientific">Anaerococcus faecalis</name>
    <dbReference type="NCBI Taxonomy" id="2742993"/>
    <lineage>
        <taxon>Bacteria</taxon>
        <taxon>Bacillati</taxon>
        <taxon>Bacillota</taxon>
        <taxon>Tissierellia</taxon>
        <taxon>Tissierellales</taxon>
        <taxon>Peptoniphilaceae</taxon>
        <taxon>Anaerococcus</taxon>
    </lineage>
</organism>